<evidence type="ECO:0000313" key="2">
    <source>
        <dbReference type="Proteomes" id="UP000030643"/>
    </source>
</evidence>
<dbReference type="Pfam" id="PF07275">
    <property type="entry name" value="ArdA"/>
    <property type="match status" value="1"/>
</dbReference>
<sequence>MEINIKIFVGLVSSPASGVWATLPMSVSDIKRELVKRGVLSSPDEDKELMISDYEAPFKISEFERVERLNEVIYNVADVDIDSDVFEALVEDGRIDIFDFDVSEVEDLNVVEADSEEDLASSVIEEVGGVSELGEETLNQYFDYKAYGRDLVLGGDFTNLGNGYFVGN</sequence>
<dbReference type="STRING" id="1329250.WOSG25_190060"/>
<dbReference type="eggNOG" id="COG4734">
    <property type="taxonomic scope" value="Bacteria"/>
</dbReference>
<organism evidence="1 2">
    <name type="scientific">Weissella oryzae (strain DSM 25784 / JCM 18191 / LMG 30913 / SG25)</name>
    <dbReference type="NCBI Taxonomy" id="1329250"/>
    <lineage>
        <taxon>Bacteria</taxon>
        <taxon>Bacillati</taxon>
        <taxon>Bacillota</taxon>
        <taxon>Bacilli</taxon>
        <taxon>Lactobacillales</taxon>
        <taxon>Lactobacillaceae</taxon>
        <taxon>Weissella</taxon>
    </lineage>
</organism>
<keyword evidence="2" id="KW-1185">Reference proteome</keyword>
<dbReference type="AlphaFoldDB" id="A0A069CXF1"/>
<accession>A0A069CXF1</accession>
<proteinExistence type="predicted"/>
<reference evidence="2" key="1">
    <citation type="journal article" date="2014" name="Genome Announc.">
        <title>Draft genome sequence of Weissella oryzae SG25T, isolated from fermented rice grains.</title>
        <authorList>
            <person name="Tanizawa Y."/>
            <person name="Fujisawa T."/>
            <person name="Mochizuki T."/>
            <person name="Kaminuma E."/>
            <person name="Suzuki Y."/>
            <person name="Nakamura Y."/>
            <person name="Tohno M."/>
        </authorList>
    </citation>
    <scope>NUCLEOTIDE SEQUENCE [LARGE SCALE GENOMIC DNA]</scope>
    <source>
        <strain evidence="2">DSM 25784 / JCM 18191 / LMG 30913 / SG25</strain>
    </source>
</reference>
<dbReference type="Proteomes" id="UP000030643">
    <property type="component" value="Unassembled WGS sequence"/>
</dbReference>
<dbReference type="InterPro" id="IPR041893">
    <property type="entry name" value="ArdA_dom3"/>
</dbReference>
<dbReference type="RefSeq" id="WP_027699812.1">
    <property type="nucleotide sequence ID" value="NZ_DF820502.1"/>
</dbReference>
<evidence type="ECO:0000313" key="1">
    <source>
        <dbReference type="EMBL" id="GAK31898.1"/>
    </source>
</evidence>
<dbReference type="Gene3D" id="3.10.20.480">
    <property type="entry name" value="Antirestriction protein ArdA, domain 1"/>
    <property type="match status" value="1"/>
</dbReference>
<name>A0A069CXF1_WEIOS</name>
<dbReference type="OrthoDB" id="2141586at2"/>
<dbReference type="InterPro" id="IPR041895">
    <property type="entry name" value="ArdA_dom1"/>
</dbReference>
<dbReference type="Gene3D" id="1.10.10.1190">
    <property type="entry name" value="Antirestriction protein ArdA, domain 3"/>
    <property type="match status" value="1"/>
</dbReference>
<gene>
    <name evidence="1" type="ORF">WOSG25_190060</name>
</gene>
<dbReference type="EMBL" id="DF820502">
    <property type="protein sequence ID" value="GAK31898.1"/>
    <property type="molecule type" value="Genomic_DNA"/>
</dbReference>
<protein>
    <submittedName>
        <fullName evidence="1">Uncharacterized protein</fullName>
    </submittedName>
</protein>
<dbReference type="InterPro" id="IPR009899">
    <property type="entry name" value="ArdA"/>
</dbReference>